<keyword evidence="10" id="KW-0812">Transmembrane</keyword>
<dbReference type="GO" id="GO:0030245">
    <property type="term" value="P:cellulose catabolic process"/>
    <property type="evidence" value="ECO:0007669"/>
    <property type="project" value="UniProtKB-KW"/>
</dbReference>
<dbReference type="OrthoDB" id="10257085at2759"/>
<dbReference type="EMBL" id="JABAYA010000317">
    <property type="protein sequence ID" value="KAF7721024.1"/>
    <property type="molecule type" value="Genomic_DNA"/>
</dbReference>
<comment type="catalytic activity">
    <reaction evidence="1 9">
        <text>Endohydrolysis of (1-&gt;4)-beta-D-glucosidic linkages in cellulose, lichenin and cereal beta-D-glucans.</text>
        <dbReference type="EC" id="3.2.1.4"/>
    </reaction>
</comment>
<reference evidence="12" key="1">
    <citation type="submission" date="2020-01" db="EMBL/GenBank/DDBJ databases">
        <title>Genome Sequencing of Three Apophysomyces-Like Fungal Strains Confirms a Novel Fungal Genus in the Mucoromycota with divergent Burkholderia-like Endosymbiotic Bacteria.</title>
        <authorList>
            <person name="Stajich J.E."/>
            <person name="Macias A.M."/>
            <person name="Carter-House D."/>
            <person name="Lovett B."/>
            <person name="Kasson L.R."/>
            <person name="Berry K."/>
            <person name="Grigoriev I."/>
            <person name="Chang Y."/>
            <person name="Spatafora J."/>
            <person name="Kasson M.T."/>
        </authorList>
    </citation>
    <scope>NUCLEOTIDE SEQUENCE</scope>
    <source>
        <strain evidence="12">NRRL A-21654</strain>
    </source>
</reference>
<evidence type="ECO:0000256" key="6">
    <source>
        <dbReference type="ARBA" id="ARBA00023295"/>
    </source>
</evidence>
<dbReference type="PANTHER" id="PTHR22298">
    <property type="entry name" value="ENDO-1,4-BETA-GLUCANASE"/>
    <property type="match status" value="1"/>
</dbReference>
<dbReference type="SUPFAM" id="SSF48208">
    <property type="entry name" value="Six-hairpin glycosidases"/>
    <property type="match status" value="1"/>
</dbReference>
<keyword evidence="13" id="KW-1185">Reference proteome</keyword>
<evidence type="ECO:0000256" key="5">
    <source>
        <dbReference type="ARBA" id="ARBA00023277"/>
    </source>
</evidence>
<keyword evidence="10" id="KW-1133">Transmembrane helix</keyword>
<dbReference type="AlphaFoldDB" id="A0A8H7BP51"/>
<feature type="active site" evidence="8">
    <location>
        <position position="435"/>
    </location>
</feature>
<evidence type="ECO:0000256" key="8">
    <source>
        <dbReference type="PROSITE-ProRule" id="PRU10060"/>
    </source>
</evidence>
<evidence type="ECO:0000256" key="7">
    <source>
        <dbReference type="ARBA" id="ARBA00023326"/>
    </source>
</evidence>
<dbReference type="PROSITE" id="PS00698">
    <property type="entry name" value="GH9_3"/>
    <property type="match status" value="1"/>
</dbReference>
<gene>
    <name evidence="12" type="ORF">EC973_005549</name>
</gene>
<dbReference type="Pfam" id="PF00759">
    <property type="entry name" value="Glyco_hydro_9"/>
    <property type="match status" value="1"/>
</dbReference>
<evidence type="ECO:0000256" key="10">
    <source>
        <dbReference type="SAM" id="Phobius"/>
    </source>
</evidence>
<dbReference type="Gene3D" id="1.50.10.10">
    <property type="match status" value="1"/>
</dbReference>
<keyword evidence="7 8" id="KW-0624">Polysaccharide degradation</keyword>
<feature type="active site" evidence="8">
    <location>
        <position position="444"/>
    </location>
</feature>
<comment type="caution">
    <text evidence="12">The sequence shown here is derived from an EMBL/GenBank/DDBJ whole genome shotgun (WGS) entry which is preliminary data.</text>
</comment>
<dbReference type="Proteomes" id="UP000605846">
    <property type="component" value="Unassembled WGS sequence"/>
</dbReference>
<evidence type="ECO:0000313" key="13">
    <source>
        <dbReference type="Proteomes" id="UP000605846"/>
    </source>
</evidence>
<evidence type="ECO:0000256" key="3">
    <source>
        <dbReference type="ARBA" id="ARBA00022801"/>
    </source>
</evidence>
<dbReference type="EC" id="3.2.1.4" evidence="9"/>
<dbReference type="InterPro" id="IPR033126">
    <property type="entry name" value="Glyco_hydro_9_Asp/Glu_AS"/>
</dbReference>
<proteinExistence type="inferred from homology"/>
<evidence type="ECO:0000256" key="1">
    <source>
        <dbReference type="ARBA" id="ARBA00000966"/>
    </source>
</evidence>
<keyword evidence="10" id="KW-0472">Membrane</keyword>
<comment type="similarity">
    <text evidence="2 8 9">Belongs to the glycosyl hydrolase 9 (cellulase E) family.</text>
</comment>
<evidence type="ECO:0000256" key="2">
    <source>
        <dbReference type="ARBA" id="ARBA00007072"/>
    </source>
</evidence>
<dbReference type="GO" id="GO:0008810">
    <property type="term" value="F:cellulase activity"/>
    <property type="evidence" value="ECO:0007669"/>
    <property type="project" value="UniProtKB-EC"/>
</dbReference>
<keyword evidence="6 8" id="KW-0326">Glycosidase</keyword>
<protein>
    <recommendedName>
        <fullName evidence="9">Endoglucanase</fullName>
        <ecNumber evidence="9">3.2.1.4</ecNumber>
    </recommendedName>
</protein>
<sequence length="528" mass="58494">MRFQLLTLLGLASSAIAQSANPYYTALLNDSLWFYEAQRSGKLPANNRVSWRHDSGLDDGKDNNVDLVGGYYDAGDYLKFTVPMAHSMALIAWGAIEWYDGYVKANQTRYLQEMMRWGMDWLIKAHPEPNVLYVQVGDGNIDNNYWGPDTNIPTPRPSYMINASAPGTDAAALTAAAFASASYLYQNQFNDSEYAATLLSHAVSLYNFAETAQPLQVYGKAVPAVVDFYNTNKFGPQLTYGALWLYKATGNSTYRDKASTYFDRYNLSTSPISLFDWSDQTGAVHVLGAAVDQANTKYADAAKKYLDTLITNGNGGPCSYTGGGLLWCGDWSSSNALVPAQDTAVLAILYNQHDTSRKDAYANFAKNQIEYMLGNNRMLTPYVVGVHMNAPRNPHHAGASGGTDISNINSSPPEEKYVLYGAVVGGPDKDDKFYDVRNDYDQTEVALDYNAPFQGLIAYQLSINAADPPYASITQPRPYVTRGYVMEKWLIAVIVIVIVFVLAAIGYFFWWRRRRAQRSGIPLKSEAV</sequence>
<evidence type="ECO:0000256" key="4">
    <source>
        <dbReference type="ARBA" id="ARBA00023001"/>
    </source>
</evidence>
<dbReference type="InterPro" id="IPR008928">
    <property type="entry name" value="6-hairpin_glycosidase_sf"/>
</dbReference>
<feature type="domain" description="Glycoside hydrolase family 9" evidence="11">
    <location>
        <begin position="24"/>
        <end position="456"/>
    </location>
</feature>
<accession>A0A8H7BP51</accession>
<keyword evidence="9" id="KW-0732">Signal</keyword>
<name>A0A8H7BP51_9FUNG</name>
<dbReference type="InterPro" id="IPR001701">
    <property type="entry name" value="Glyco_hydro_9"/>
</dbReference>
<organism evidence="12 13">
    <name type="scientific">Apophysomyces ossiformis</name>
    <dbReference type="NCBI Taxonomy" id="679940"/>
    <lineage>
        <taxon>Eukaryota</taxon>
        <taxon>Fungi</taxon>
        <taxon>Fungi incertae sedis</taxon>
        <taxon>Mucoromycota</taxon>
        <taxon>Mucoromycotina</taxon>
        <taxon>Mucoromycetes</taxon>
        <taxon>Mucorales</taxon>
        <taxon>Mucorineae</taxon>
        <taxon>Mucoraceae</taxon>
        <taxon>Apophysomyces</taxon>
    </lineage>
</organism>
<evidence type="ECO:0000259" key="11">
    <source>
        <dbReference type="Pfam" id="PF00759"/>
    </source>
</evidence>
<dbReference type="InterPro" id="IPR012341">
    <property type="entry name" value="6hp_glycosidase-like_sf"/>
</dbReference>
<keyword evidence="4 9" id="KW-0136">Cellulose degradation</keyword>
<feature type="chain" id="PRO_5034371922" description="Endoglucanase" evidence="9">
    <location>
        <begin position="18"/>
        <end position="528"/>
    </location>
</feature>
<keyword evidence="3 8" id="KW-0378">Hydrolase</keyword>
<evidence type="ECO:0000256" key="9">
    <source>
        <dbReference type="RuleBase" id="RU361166"/>
    </source>
</evidence>
<evidence type="ECO:0000313" key="12">
    <source>
        <dbReference type="EMBL" id="KAF7721024.1"/>
    </source>
</evidence>
<feature type="transmembrane region" description="Helical" evidence="10">
    <location>
        <begin position="489"/>
        <end position="510"/>
    </location>
</feature>
<keyword evidence="5 8" id="KW-0119">Carbohydrate metabolism</keyword>
<feature type="signal peptide" evidence="9">
    <location>
        <begin position="1"/>
        <end position="17"/>
    </location>
</feature>